<evidence type="ECO:0000313" key="1">
    <source>
        <dbReference type="EMBL" id="TMM56926.1"/>
    </source>
</evidence>
<dbReference type="RefSeq" id="WP_138657910.1">
    <property type="nucleotide sequence ID" value="NZ_VATY01000002.1"/>
</dbReference>
<reference evidence="1 2" key="1">
    <citation type="submission" date="2019-05" db="EMBL/GenBank/DDBJ databases">
        <authorList>
            <person name="Zhang J.-Y."/>
            <person name="Feg X."/>
            <person name="Du Z.-J."/>
        </authorList>
    </citation>
    <scope>NUCLEOTIDE SEQUENCE [LARGE SCALE GENOMIC DNA]</scope>
    <source>
        <strain evidence="1 2">RZ26</strain>
    </source>
</reference>
<dbReference type="OrthoDB" id="982433at2"/>
<evidence type="ECO:0000313" key="2">
    <source>
        <dbReference type="Proteomes" id="UP000310314"/>
    </source>
</evidence>
<accession>A0A5S3PQB0</accession>
<dbReference type="Proteomes" id="UP000310314">
    <property type="component" value="Unassembled WGS sequence"/>
</dbReference>
<name>A0A5S3PQB0_9FLAO</name>
<dbReference type="Pfam" id="PF20113">
    <property type="entry name" value="DUF6503"/>
    <property type="match status" value="1"/>
</dbReference>
<dbReference type="AlphaFoldDB" id="A0A5S3PQB0"/>
<sequence length="251" mass="28775">MSKIVFLLAVIVTFSCKDKVEPKLSAQDIVDKSIEASGGVARYEKSTIAFNFRDKDYISEMKGKRKILKRIQKNDTIDLLDILSPEGFERFDNDRLVSLHDSLSTKYGNSVNSVHYFSKLPYGLNDPAVQKELLGETKVKGKQYYKVKVTFNQVGGGDDFDDTYVYFFNKSTFKPDYLAYDFHVNGGGMRFREAYNERYVNGIRFVDYNNMKPIDEGTSVLQVDSLFNMNRLKLLSKIELKDVKVSQGSYN</sequence>
<protein>
    <submittedName>
        <fullName evidence="1">Deoxyribose-phosphate aldolase</fullName>
    </submittedName>
</protein>
<organism evidence="1 2">
    <name type="scientific">Maribacter algarum</name>
    <name type="common">ex Zhang et al. 2020</name>
    <dbReference type="NCBI Taxonomy" id="2578118"/>
    <lineage>
        <taxon>Bacteria</taxon>
        <taxon>Pseudomonadati</taxon>
        <taxon>Bacteroidota</taxon>
        <taxon>Flavobacteriia</taxon>
        <taxon>Flavobacteriales</taxon>
        <taxon>Flavobacteriaceae</taxon>
        <taxon>Maribacter</taxon>
    </lineage>
</organism>
<proteinExistence type="predicted"/>
<dbReference type="PROSITE" id="PS51257">
    <property type="entry name" value="PROKAR_LIPOPROTEIN"/>
    <property type="match status" value="1"/>
</dbReference>
<dbReference type="EMBL" id="VATY01000002">
    <property type="protein sequence ID" value="TMM56926.1"/>
    <property type="molecule type" value="Genomic_DNA"/>
</dbReference>
<comment type="caution">
    <text evidence="1">The sequence shown here is derived from an EMBL/GenBank/DDBJ whole genome shotgun (WGS) entry which is preliminary data.</text>
</comment>
<keyword evidence="2" id="KW-1185">Reference proteome</keyword>
<dbReference type="InterPro" id="IPR045444">
    <property type="entry name" value="DUF6503"/>
</dbReference>
<gene>
    <name evidence="1" type="ORF">FEE95_10545</name>
</gene>